<sequence>MPPFAPTNDADSSDEDRDRAMVNRLKRRISELEAQEKRVQAKNNAVSQSKSFANLGRVICKVVSTFDSPETLIAEDDRRRDLEDARTSGNEVHEEDQSPTIEQNILHNGYKELCRFIVPIRKLLAEAEYDELSPVLGALRGSSRNARSDDTKNLREAIIPWLNIVFPNITPALDPHSRDNRGIFHDDLGRLLCPVEFDWDDEDVRTAIREGDPHYQVTADSWWTGLYPFGKFDPQNPEAHLFTNVLLLKVYKYIFTSPLSVKSMAKDKDIENSPPISSPTRHTPTSRAKPKKVGTKSKRNVAAIIGLKAVTGRSIAYAAVQYRVALSDAGHWDDEDGAFNYPAFYNNIVEYFEFPPSPVARQKVALLLDWWNTNVFGATPRWDLYANAESPFVPTSSVAAMRAARAARETEV</sequence>
<name>A0AAD6ZFZ0_9AGAR</name>
<feature type="compositionally biased region" description="Basic and acidic residues" evidence="2">
    <location>
        <begin position="77"/>
        <end position="96"/>
    </location>
</feature>
<feature type="coiled-coil region" evidence="1">
    <location>
        <begin position="15"/>
        <end position="49"/>
    </location>
</feature>
<reference evidence="3" key="1">
    <citation type="submission" date="2023-03" db="EMBL/GenBank/DDBJ databases">
        <title>Massive genome expansion in bonnet fungi (Mycena s.s.) driven by repeated elements and novel gene families across ecological guilds.</title>
        <authorList>
            <consortium name="Lawrence Berkeley National Laboratory"/>
            <person name="Harder C.B."/>
            <person name="Miyauchi S."/>
            <person name="Viragh M."/>
            <person name="Kuo A."/>
            <person name="Thoen E."/>
            <person name="Andreopoulos B."/>
            <person name="Lu D."/>
            <person name="Skrede I."/>
            <person name="Drula E."/>
            <person name="Henrissat B."/>
            <person name="Morin E."/>
            <person name="Kohler A."/>
            <person name="Barry K."/>
            <person name="LaButti K."/>
            <person name="Morin E."/>
            <person name="Salamov A."/>
            <person name="Lipzen A."/>
            <person name="Mereny Z."/>
            <person name="Hegedus B."/>
            <person name="Baldrian P."/>
            <person name="Stursova M."/>
            <person name="Weitz H."/>
            <person name="Taylor A."/>
            <person name="Grigoriev I.V."/>
            <person name="Nagy L.G."/>
            <person name="Martin F."/>
            <person name="Kauserud H."/>
        </authorList>
    </citation>
    <scope>NUCLEOTIDE SEQUENCE</scope>
    <source>
        <strain evidence="3">CBHHK002</strain>
    </source>
</reference>
<feature type="region of interest" description="Disordered" evidence="2">
    <location>
        <begin position="77"/>
        <end position="98"/>
    </location>
</feature>
<evidence type="ECO:0000256" key="1">
    <source>
        <dbReference type="SAM" id="Coils"/>
    </source>
</evidence>
<accession>A0AAD6ZFZ0</accession>
<gene>
    <name evidence="3" type="ORF">DFH08DRAFT_1033888</name>
</gene>
<keyword evidence="1" id="KW-0175">Coiled coil</keyword>
<protein>
    <submittedName>
        <fullName evidence="3">Uncharacterized protein</fullName>
    </submittedName>
</protein>
<evidence type="ECO:0000313" key="3">
    <source>
        <dbReference type="EMBL" id="KAJ7321286.1"/>
    </source>
</evidence>
<comment type="caution">
    <text evidence="3">The sequence shown here is derived from an EMBL/GenBank/DDBJ whole genome shotgun (WGS) entry which is preliminary data.</text>
</comment>
<dbReference type="Proteomes" id="UP001218218">
    <property type="component" value="Unassembled WGS sequence"/>
</dbReference>
<evidence type="ECO:0000313" key="4">
    <source>
        <dbReference type="Proteomes" id="UP001218218"/>
    </source>
</evidence>
<dbReference type="Pfam" id="PF20414">
    <property type="entry name" value="DUF6698"/>
    <property type="match status" value="1"/>
</dbReference>
<proteinExistence type="predicted"/>
<organism evidence="3 4">
    <name type="scientific">Mycena albidolilacea</name>
    <dbReference type="NCBI Taxonomy" id="1033008"/>
    <lineage>
        <taxon>Eukaryota</taxon>
        <taxon>Fungi</taxon>
        <taxon>Dikarya</taxon>
        <taxon>Basidiomycota</taxon>
        <taxon>Agaricomycotina</taxon>
        <taxon>Agaricomycetes</taxon>
        <taxon>Agaricomycetidae</taxon>
        <taxon>Agaricales</taxon>
        <taxon>Marasmiineae</taxon>
        <taxon>Mycenaceae</taxon>
        <taxon>Mycena</taxon>
    </lineage>
</organism>
<dbReference type="InterPro" id="IPR046521">
    <property type="entry name" value="DUF6698"/>
</dbReference>
<feature type="compositionally biased region" description="Polar residues" evidence="2">
    <location>
        <begin position="274"/>
        <end position="286"/>
    </location>
</feature>
<dbReference type="EMBL" id="JARIHO010000051">
    <property type="protein sequence ID" value="KAJ7321286.1"/>
    <property type="molecule type" value="Genomic_DNA"/>
</dbReference>
<keyword evidence="4" id="KW-1185">Reference proteome</keyword>
<evidence type="ECO:0000256" key="2">
    <source>
        <dbReference type="SAM" id="MobiDB-lite"/>
    </source>
</evidence>
<feature type="region of interest" description="Disordered" evidence="2">
    <location>
        <begin position="266"/>
        <end position="295"/>
    </location>
</feature>
<dbReference type="AlphaFoldDB" id="A0AAD6ZFZ0"/>